<protein>
    <submittedName>
        <fullName evidence="2">Uncharacterized protein</fullName>
    </submittedName>
</protein>
<proteinExistence type="predicted"/>
<evidence type="ECO:0000313" key="2">
    <source>
        <dbReference type="EMBL" id="OTP65463.1"/>
    </source>
</evidence>
<dbReference type="EMBL" id="NBTZ01000181">
    <property type="protein sequence ID" value="OTP65463.1"/>
    <property type="molecule type" value="Genomic_DNA"/>
</dbReference>
<feature type="region of interest" description="Disordered" evidence="1">
    <location>
        <begin position="1"/>
        <end position="28"/>
    </location>
</feature>
<comment type="caution">
    <text evidence="2">The sequence shown here is derived from an EMBL/GenBank/DDBJ whole genome shotgun (WGS) entry which is preliminary data.</text>
</comment>
<dbReference type="RefSeq" id="WP_062002018.1">
    <property type="nucleotide sequence ID" value="NZ_MSRG01000026.1"/>
</dbReference>
<sequence length="65" mass="6903">MNTSNHLNAAFSTITGSRNKATKASAKVEKQSSSYMSMLQAPMTVLACNVSDRSDITACAILGYN</sequence>
<evidence type="ECO:0000313" key="3">
    <source>
        <dbReference type="Proteomes" id="UP000195221"/>
    </source>
</evidence>
<dbReference type="Proteomes" id="UP000195221">
    <property type="component" value="Unassembled WGS sequence"/>
</dbReference>
<reference evidence="2 3" key="1">
    <citation type="submission" date="2017-03" db="EMBL/GenBank/DDBJ databases">
        <title>Genome analysis of strain PAMC 26577.</title>
        <authorList>
            <person name="Oh H.-M."/>
            <person name="Yang J.-A."/>
        </authorList>
    </citation>
    <scope>NUCLEOTIDE SEQUENCE [LARGE SCALE GENOMIC DNA]</scope>
    <source>
        <strain evidence="2 3">PAMC 26577</strain>
    </source>
</reference>
<organism evidence="2 3">
    <name type="scientific">Caballeronia sordidicola</name>
    <name type="common">Burkholderia sordidicola</name>
    <dbReference type="NCBI Taxonomy" id="196367"/>
    <lineage>
        <taxon>Bacteria</taxon>
        <taxon>Pseudomonadati</taxon>
        <taxon>Pseudomonadota</taxon>
        <taxon>Betaproteobacteria</taxon>
        <taxon>Burkholderiales</taxon>
        <taxon>Burkholderiaceae</taxon>
        <taxon>Caballeronia</taxon>
    </lineage>
</organism>
<gene>
    <name evidence="2" type="ORF">PAMC26577_40200</name>
</gene>
<feature type="compositionally biased region" description="Polar residues" evidence="1">
    <location>
        <begin position="1"/>
        <end position="19"/>
    </location>
</feature>
<evidence type="ECO:0000256" key="1">
    <source>
        <dbReference type="SAM" id="MobiDB-lite"/>
    </source>
</evidence>
<dbReference type="AlphaFoldDB" id="A0A242M2W7"/>
<accession>A0A242M2W7</accession>
<name>A0A242M2W7_CABSO</name>